<evidence type="ECO:0000313" key="1">
    <source>
        <dbReference type="EMBL" id="KAF6156131.1"/>
    </source>
</evidence>
<proteinExistence type="predicted"/>
<dbReference type="OrthoDB" id="688450at2759"/>
<organism evidence="1 2">
    <name type="scientific">Kingdonia uniflora</name>
    <dbReference type="NCBI Taxonomy" id="39325"/>
    <lineage>
        <taxon>Eukaryota</taxon>
        <taxon>Viridiplantae</taxon>
        <taxon>Streptophyta</taxon>
        <taxon>Embryophyta</taxon>
        <taxon>Tracheophyta</taxon>
        <taxon>Spermatophyta</taxon>
        <taxon>Magnoliopsida</taxon>
        <taxon>Ranunculales</taxon>
        <taxon>Circaeasteraceae</taxon>
        <taxon>Kingdonia</taxon>
    </lineage>
</organism>
<feature type="non-terminal residue" evidence="1">
    <location>
        <position position="1"/>
    </location>
</feature>
<accession>A0A7J7MMP5</accession>
<reference evidence="1 2" key="1">
    <citation type="journal article" date="2020" name="IScience">
        <title>Genome Sequencing of the Endangered Kingdonia uniflora (Circaeasteraceae, Ranunculales) Reveals Potential Mechanisms of Evolutionary Specialization.</title>
        <authorList>
            <person name="Sun Y."/>
            <person name="Deng T."/>
            <person name="Zhang A."/>
            <person name="Moore M.J."/>
            <person name="Landis J.B."/>
            <person name="Lin N."/>
            <person name="Zhang H."/>
            <person name="Zhang X."/>
            <person name="Huang J."/>
            <person name="Zhang X."/>
            <person name="Sun H."/>
            <person name="Wang H."/>
        </authorList>
    </citation>
    <scope>NUCLEOTIDE SEQUENCE [LARGE SCALE GENOMIC DNA]</scope>
    <source>
        <strain evidence="1">TB1705</strain>
        <tissue evidence="1">Leaf</tissue>
    </source>
</reference>
<protein>
    <submittedName>
        <fullName evidence="1">Uncharacterized protein</fullName>
    </submittedName>
</protein>
<evidence type="ECO:0000313" key="2">
    <source>
        <dbReference type="Proteomes" id="UP000541444"/>
    </source>
</evidence>
<keyword evidence="2" id="KW-1185">Reference proteome</keyword>
<sequence>WGMIENKALSHATLVTDAKRHLIQYCPTNGDPNCNVKGLKLPTRIPKSISERSLVPNARVAFSVEGPVHELISSLLNEVIMLNAKETS</sequence>
<dbReference type="AlphaFoldDB" id="A0A7J7MMP5"/>
<gene>
    <name evidence="1" type="ORF">GIB67_024101</name>
</gene>
<name>A0A7J7MMP5_9MAGN</name>
<dbReference type="Proteomes" id="UP000541444">
    <property type="component" value="Unassembled WGS sequence"/>
</dbReference>
<dbReference type="EMBL" id="JACGCM010001377">
    <property type="protein sequence ID" value="KAF6156131.1"/>
    <property type="molecule type" value="Genomic_DNA"/>
</dbReference>
<comment type="caution">
    <text evidence="1">The sequence shown here is derived from an EMBL/GenBank/DDBJ whole genome shotgun (WGS) entry which is preliminary data.</text>
</comment>